<gene>
    <name evidence="1" type="ORF">HQ865_00670</name>
</gene>
<dbReference type="KEGG" id="mmab:HQ865_00670"/>
<dbReference type="AlphaFoldDB" id="A0A7D4QCM8"/>
<keyword evidence="2" id="KW-1185">Reference proteome</keyword>
<dbReference type="RefSeq" id="WP_173413034.1">
    <property type="nucleotide sequence ID" value="NZ_CP054139.1"/>
</dbReference>
<reference evidence="1 2" key="1">
    <citation type="submission" date="2020-05" db="EMBL/GenBank/DDBJ databases">
        <title>Mucilaginibacter mali sp. nov.</title>
        <authorList>
            <person name="Kim H.S."/>
            <person name="Lee K.C."/>
            <person name="Suh M.K."/>
            <person name="Kim J.-S."/>
            <person name="Han K.-I."/>
            <person name="Eom M.K."/>
            <person name="Shin Y.K."/>
            <person name="Lee J.-S."/>
        </authorList>
    </citation>
    <scope>NUCLEOTIDE SEQUENCE [LARGE SCALE GENOMIC DNA]</scope>
    <source>
        <strain evidence="1 2">G2-14</strain>
    </source>
</reference>
<name>A0A7D4QCM8_9SPHI</name>
<evidence type="ECO:0000313" key="1">
    <source>
        <dbReference type="EMBL" id="QKJ28332.1"/>
    </source>
</evidence>
<evidence type="ECO:0000313" key="2">
    <source>
        <dbReference type="Proteomes" id="UP000505355"/>
    </source>
</evidence>
<sequence>MYNTYNIGSSREPILLSVFITSPVPARSTASITDPSNPTDWSAEVVRSNGESGDIISKPIGDPGSLKGKRLSVTTVMHIPGDDIETRKKAAECVGGGYLLERGVEGLKEFSNPCKTINDDATEVVLNIDAELE</sequence>
<organism evidence="1 2">
    <name type="scientific">Mucilaginibacter mali</name>
    <dbReference type="NCBI Taxonomy" id="2740462"/>
    <lineage>
        <taxon>Bacteria</taxon>
        <taxon>Pseudomonadati</taxon>
        <taxon>Bacteroidota</taxon>
        <taxon>Sphingobacteriia</taxon>
        <taxon>Sphingobacteriales</taxon>
        <taxon>Sphingobacteriaceae</taxon>
        <taxon>Mucilaginibacter</taxon>
    </lineage>
</organism>
<protein>
    <submittedName>
        <fullName evidence="1">Uncharacterized protein</fullName>
    </submittedName>
</protein>
<proteinExistence type="predicted"/>
<dbReference type="Proteomes" id="UP000505355">
    <property type="component" value="Chromosome"/>
</dbReference>
<accession>A0A7D4QCM8</accession>
<dbReference type="EMBL" id="CP054139">
    <property type="protein sequence ID" value="QKJ28332.1"/>
    <property type="molecule type" value="Genomic_DNA"/>
</dbReference>